<sequence length="111" mass="12283">MSENNDVGFWAIVEIMGHKRYAGYVGEQVIGGASFVRVDVPDQDGYKAFSKLFGAQSIYCITPVSEDAAKAAARSLKEQPMSEWDLPDEWRQAISQGRLQHDGDDADECPI</sequence>
<proteinExistence type="predicted"/>
<protein>
    <submittedName>
        <fullName evidence="1">Uncharacterized protein</fullName>
    </submittedName>
</protein>
<comment type="caution">
    <text evidence="1">The sequence shown here is derived from an EMBL/GenBank/DDBJ whole genome shotgun (WGS) entry which is preliminary data.</text>
</comment>
<dbReference type="EMBL" id="LAZR01038619">
    <property type="protein sequence ID" value="KKL19078.1"/>
    <property type="molecule type" value="Genomic_DNA"/>
</dbReference>
<reference evidence="1" key="1">
    <citation type="journal article" date="2015" name="Nature">
        <title>Complex archaea that bridge the gap between prokaryotes and eukaryotes.</title>
        <authorList>
            <person name="Spang A."/>
            <person name="Saw J.H."/>
            <person name="Jorgensen S.L."/>
            <person name="Zaremba-Niedzwiedzka K."/>
            <person name="Martijn J."/>
            <person name="Lind A.E."/>
            <person name="van Eijk R."/>
            <person name="Schleper C."/>
            <person name="Guy L."/>
            <person name="Ettema T.J."/>
        </authorList>
    </citation>
    <scope>NUCLEOTIDE SEQUENCE</scope>
</reference>
<evidence type="ECO:0000313" key="1">
    <source>
        <dbReference type="EMBL" id="KKL19078.1"/>
    </source>
</evidence>
<accession>A0A0F9E4Y5</accession>
<organism evidence="1">
    <name type="scientific">marine sediment metagenome</name>
    <dbReference type="NCBI Taxonomy" id="412755"/>
    <lineage>
        <taxon>unclassified sequences</taxon>
        <taxon>metagenomes</taxon>
        <taxon>ecological metagenomes</taxon>
    </lineage>
</organism>
<gene>
    <name evidence="1" type="ORF">LCGC14_2469110</name>
</gene>
<name>A0A0F9E4Y5_9ZZZZ</name>
<dbReference type="AlphaFoldDB" id="A0A0F9E4Y5"/>